<reference evidence="1" key="1">
    <citation type="submission" date="2018-11" db="EMBL/GenBank/DDBJ databases">
        <authorList>
            <consortium name="Genoscope - CEA"/>
            <person name="William W."/>
        </authorList>
    </citation>
    <scope>NUCLEOTIDE SEQUENCE</scope>
</reference>
<name>A0A3P6DQR6_BRAOL</name>
<organism evidence="1">
    <name type="scientific">Brassica oleracea</name>
    <name type="common">Wild cabbage</name>
    <dbReference type="NCBI Taxonomy" id="3712"/>
    <lineage>
        <taxon>Eukaryota</taxon>
        <taxon>Viridiplantae</taxon>
        <taxon>Streptophyta</taxon>
        <taxon>Embryophyta</taxon>
        <taxon>Tracheophyta</taxon>
        <taxon>Spermatophyta</taxon>
        <taxon>Magnoliopsida</taxon>
        <taxon>eudicotyledons</taxon>
        <taxon>Gunneridae</taxon>
        <taxon>Pentapetalae</taxon>
        <taxon>rosids</taxon>
        <taxon>malvids</taxon>
        <taxon>Brassicales</taxon>
        <taxon>Brassicaceae</taxon>
        <taxon>Brassiceae</taxon>
        <taxon>Brassica</taxon>
    </lineage>
</organism>
<dbReference type="AlphaFoldDB" id="A0A3P6DQR6"/>
<sequence length="44" mass="5131">MPRSNRDVFMEISETVQTNPDGALQIYQLCVCFYHIYCWASKGD</sequence>
<proteinExistence type="predicted"/>
<protein>
    <submittedName>
        <fullName evidence="1">Uncharacterized protein</fullName>
    </submittedName>
</protein>
<accession>A0A3P6DQR6</accession>
<gene>
    <name evidence="1" type="ORF">BOLC2T09099H</name>
</gene>
<dbReference type="EMBL" id="LR031874">
    <property type="protein sequence ID" value="VDD22932.1"/>
    <property type="molecule type" value="Genomic_DNA"/>
</dbReference>
<evidence type="ECO:0000313" key="1">
    <source>
        <dbReference type="EMBL" id="VDD22932.1"/>
    </source>
</evidence>